<accession>A0A9I9CJC7</accession>
<dbReference type="AlphaFoldDB" id="A0A9I9CJC7"/>
<protein>
    <submittedName>
        <fullName evidence="1">Uncharacterized protein</fullName>
    </submittedName>
</protein>
<reference evidence="1" key="1">
    <citation type="submission" date="2023-03" db="UniProtKB">
        <authorList>
            <consortium name="EnsemblPlants"/>
        </authorList>
    </citation>
    <scope>IDENTIFICATION</scope>
</reference>
<dbReference type="Gramene" id="MELO3C004478.2.1">
    <property type="protein sequence ID" value="MELO3C004478.2.1"/>
    <property type="gene ID" value="MELO3C004478.2"/>
</dbReference>
<proteinExistence type="predicted"/>
<evidence type="ECO:0000313" key="1">
    <source>
        <dbReference type="EnsemblPlants" id="MELO3C004478.2.1"/>
    </source>
</evidence>
<name>A0A9I9CJC7_CUCME</name>
<dbReference type="EnsemblPlants" id="MELO3C004478.2.1">
    <property type="protein sequence ID" value="MELO3C004478.2.1"/>
    <property type="gene ID" value="MELO3C004478.2"/>
</dbReference>
<organism evidence="1">
    <name type="scientific">Cucumis melo</name>
    <name type="common">Muskmelon</name>
    <dbReference type="NCBI Taxonomy" id="3656"/>
    <lineage>
        <taxon>Eukaryota</taxon>
        <taxon>Viridiplantae</taxon>
        <taxon>Streptophyta</taxon>
        <taxon>Embryophyta</taxon>
        <taxon>Tracheophyta</taxon>
        <taxon>Spermatophyta</taxon>
        <taxon>Magnoliopsida</taxon>
        <taxon>eudicotyledons</taxon>
        <taxon>Gunneridae</taxon>
        <taxon>Pentapetalae</taxon>
        <taxon>rosids</taxon>
        <taxon>fabids</taxon>
        <taxon>Cucurbitales</taxon>
        <taxon>Cucurbitaceae</taxon>
        <taxon>Benincaseae</taxon>
        <taxon>Cucumis</taxon>
    </lineage>
</organism>
<sequence length="136" mass="15152">MPLLEKKAASSVEAEFAVAFLEFSTNADDQNRTNTLSFPFTRPTNRGSEKYMKWMSSRGNTESLSFGGRVFVPIEVMEERGVDEGGGRAFTELFEFFLILDFNVDHGGLSSQRFAGFVGDGEISETFLQNAPPIIY</sequence>